<dbReference type="InterPro" id="IPR010667">
    <property type="entry name" value="Phage_T4_Gp19"/>
</dbReference>
<gene>
    <name evidence="1" type="ORF">UFOVP1127_29</name>
    <name evidence="2" type="ORF">UFOVP1242_45</name>
    <name evidence="3" type="ORF">UFOVP1492_105</name>
    <name evidence="4" type="ORF">UFOVP1580_134</name>
</gene>
<dbReference type="EMBL" id="LR797075">
    <property type="protein sequence ID" value="CAB4185179.1"/>
    <property type="molecule type" value="Genomic_DNA"/>
</dbReference>
<proteinExistence type="predicted"/>
<dbReference type="GO" id="GO:0005198">
    <property type="term" value="F:structural molecule activity"/>
    <property type="evidence" value="ECO:0007669"/>
    <property type="project" value="InterPro"/>
</dbReference>
<evidence type="ECO:0000313" key="1">
    <source>
        <dbReference type="EMBL" id="CAB4185179.1"/>
    </source>
</evidence>
<name>A0A6J5SRB9_9CAUD</name>
<organism evidence="3">
    <name type="scientific">uncultured Caudovirales phage</name>
    <dbReference type="NCBI Taxonomy" id="2100421"/>
    <lineage>
        <taxon>Viruses</taxon>
        <taxon>Duplodnaviria</taxon>
        <taxon>Heunggongvirae</taxon>
        <taxon>Uroviricota</taxon>
        <taxon>Caudoviricetes</taxon>
        <taxon>Peduoviridae</taxon>
        <taxon>Maltschvirus</taxon>
        <taxon>Maltschvirus maltsch</taxon>
    </lineage>
</organism>
<evidence type="ECO:0000313" key="4">
    <source>
        <dbReference type="EMBL" id="CAB5231661.1"/>
    </source>
</evidence>
<evidence type="ECO:0000313" key="3">
    <source>
        <dbReference type="EMBL" id="CAB4217849.1"/>
    </source>
</evidence>
<dbReference type="Pfam" id="PF06841">
    <property type="entry name" value="Phage_T4_gp19"/>
    <property type="match status" value="1"/>
</dbReference>
<dbReference type="EMBL" id="LR798430">
    <property type="protein sequence ID" value="CAB5231661.1"/>
    <property type="molecule type" value="Genomic_DNA"/>
</dbReference>
<reference evidence="3" key="1">
    <citation type="submission" date="2020-05" db="EMBL/GenBank/DDBJ databases">
        <authorList>
            <person name="Chiriac C."/>
            <person name="Salcher M."/>
            <person name="Ghai R."/>
            <person name="Kavagutti S V."/>
        </authorList>
    </citation>
    <scope>NUCLEOTIDE SEQUENCE</scope>
</reference>
<sequence length="152" mass="16570">MASVIQNTRKVFNFVVEVEGVNQYEIQKVTLPEVEIDAVSHGGDNTDIKTPGRVKTGDLVFEKVRPAAGSDTWAWDWLMDAQNPNTGSGKLATAVKRLIIIKEMGPDGVTTLNSWAFKGCWVKKVAPGTLDRSSSDNLIEGVTLSVDKPVRV</sequence>
<accession>A0A6J5SRB9</accession>
<protein>
    <submittedName>
        <fullName evidence="3">Bacteriophage T4, Gp19, tail tube</fullName>
    </submittedName>
</protein>
<dbReference type="EMBL" id="LR797450">
    <property type="protein sequence ID" value="CAB4217849.1"/>
    <property type="molecule type" value="Genomic_DNA"/>
</dbReference>
<evidence type="ECO:0000313" key="2">
    <source>
        <dbReference type="EMBL" id="CAB4193234.1"/>
    </source>
</evidence>
<dbReference type="EMBL" id="LR797197">
    <property type="protein sequence ID" value="CAB4193234.1"/>
    <property type="molecule type" value="Genomic_DNA"/>
</dbReference>